<evidence type="ECO:0008006" key="3">
    <source>
        <dbReference type="Google" id="ProtNLM"/>
    </source>
</evidence>
<name>A0A649VCK5_9CAUD</name>
<dbReference type="KEGG" id="vg:55624455"/>
<proteinExistence type="predicted"/>
<keyword evidence="2" id="KW-1185">Reference proteome</keyword>
<accession>A0A649VCK5</accession>
<dbReference type="RefSeq" id="YP_009853768.1">
    <property type="nucleotide sequence ID" value="NC_048824.1"/>
</dbReference>
<dbReference type="EMBL" id="MN585993">
    <property type="protein sequence ID" value="QGJ90057.1"/>
    <property type="molecule type" value="Genomic_DNA"/>
</dbReference>
<evidence type="ECO:0000313" key="2">
    <source>
        <dbReference type="Proteomes" id="UP000423609"/>
    </source>
</evidence>
<dbReference type="GeneID" id="55624455"/>
<gene>
    <name evidence="1" type="primary">16</name>
    <name evidence="1" type="ORF">PBI_INDLULAMITHI_16</name>
</gene>
<sequence length="138" mass="14752">MTLKPAILNALRKGTDTVIRFDPTVLELQPAPLKTKGQGGVVKMVPQEKRPPQTFLVQSVGATLAGVTGTSGGAIATDGAQGHSWSYTITGRYDCQMEIGDTWQDGETTYRITAINPTNGYERVGVVEALGKDPRYGV</sequence>
<protein>
    <recommendedName>
        <fullName evidence="3">Head-to-tail stopper</fullName>
    </recommendedName>
</protein>
<reference evidence="1 2" key="1">
    <citation type="submission" date="2019-10" db="EMBL/GenBank/DDBJ databases">
        <authorList>
            <person name="Garlena R.A."/>
            <person name="Russell D.A."/>
            <person name="Pope W.H."/>
            <person name="Jacobs-Sera D."/>
            <person name="Hatfull G.F."/>
        </authorList>
    </citation>
    <scope>NUCLEOTIDE SEQUENCE [LARGE SCALE GENOMIC DNA]</scope>
</reference>
<evidence type="ECO:0000313" key="1">
    <source>
        <dbReference type="EMBL" id="QGJ90057.1"/>
    </source>
</evidence>
<organism evidence="1 2">
    <name type="scientific">Mycobacterium phage Indlulamithi</name>
    <dbReference type="NCBI Taxonomy" id="2656582"/>
    <lineage>
        <taxon>Viruses</taxon>
        <taxon>Duplodnaviria</taxon>
        <taxon>Heunggongvirae</taxon>
        <taxon>Uroviricota</taxon>
        <taxon>Caudoviricetes</taxon>
        <taxon>Indlulamithivirus</taxon>
        <taxon>Indlulamithivirus indlulamithi</taxon>
    </lineage>
</organism>
<dbReference type="Proteomes" id="UP000423609">
    <property type="component" value="Segment"/>
</dbReference>